<gene>
    <name evidence="1" type="ORF">PR048_029124</name>
</gene>
<organism evidence="1 2">
    <name type="scientific">Dryococelus australis</name>
    <dbReference type="NCBI Taxonomy" id="614101"/>
    <lineage>
        <taxon>Eukaryota</taxon>
        <taxon>Metazoa</taxon>
        <taxon>Ecdysozoa</taxon>
        <taxon>Arthropoda</taxon>
        <taxon>Hexapoda</taxon>
        <taxon>Insecta</taxon>
        <taxon>Pterygota</taxon>
        <taxon>Neoptera</taxon>
        <taxon>Polyneoptera</taxon>
        <taxon>Phasmatodea</taxon>
        <taxon>Verophasmatodea</taxon>
        <taxon>Anareolatae</taxon>
        <taxon>Phasmatidae</taxon>
        <taxon>Eurycanthinae</taxon>
        <taxon>Dryococelus</taxon>
    </lineage>
</organism>
<name>A0ABQ9GCH0_9NEOP</name>
<dbReference type="PANTHER" id="PTHR46601">
    <property type="entry name" value="ULP_PROTEASE DOMAIN-CONTAINING PROTEIN"/>
    <property type="match status" value="1"/>
</dbReference>
<keyword evidence="2" id="KW-1185">Reference proteome</keyword>
<evidence type="ECO:0000313" key="2">
    <source>
        <dbReference type="Proteomes" id="UP001159363"/>
    </source>
</evidence>
<protein>
    <submittedName>
        <fullName evidence="1">Uncharacterized protein</fullName>
    </submittedName>
</protein>
<dbReference type="PANTHER" id="PTHR46601:SF2">
    <property type="entry name" value="UBIQUITIN-LIKE PROTEASE FAMILY PROFILE DOMAIN-CONTAINING PROTEIN"/>
    <property type="match status" value="1"/>
</dbReference>
<accession>A0ABQ9GCH0</accession>
<sequence>MWLTLCYGPTKAQIPKGKPTRTGPRKLTEDCKQSILNFYHNDEISRQAPVKADVKSLKDPNTGKRSLKQIRHMVMGIKEAYKESKTSHPEMTISRSKFFSLRPQHILPVGNMPNNVCVCRCHANATYLVEAISKCDTSFPKTHEELLKAVCCDTSSEKCMVNDCKKCVDEVRTLLSKNCALKKNLQMEAASRHRKCHSQVSIFTCYLWHEKEVESYIVVSNDLKHSKYSVWICRKSIFNTIREAMPEINHIYLFSDICAAQFKSIFSVTNVCFSKADFGVTIEWDFFPSGHGIGAVDGLGGTIKRLVWRAAQGRLAVINSALDFYNFCADKCKGIMVL</sequence>
<proteinExistence type="predicted"/>
<evidence type="ECO:0000313" key="1">
    <source>
        <dbReference type="EMBL" id="KAJ8870112.1"/>
    </source>
</evidence>
<dbReference type="Proteomes" id="UP001159363">
    <property type="component" value="Chromosome 12"/>
</dbReference>
<dbReference type="EMBL" id="JARBHB010000013">
    <property type="protein sequence ID" value="KAJ8870112.1"/>
    <property type="molecule type" value="Genomic_DNA"/>
</dbReference>
<comment type="caution">
    <text evidence="1">The sequence shown here is derived from an EMBL/GenBank/DDBJ whole genome shotgun (WGS) entry which is preliminary data.</text>
</comment>
<reference evidence="1 2" key="1">
    <citation type="submission" date="2023-02" db="EMBL/GenBank/DDBJ databases">
        <title>LHISI_Scaffold_Assembly.</title>
        <authorList>
            <person name="Stuart O.P."/>
            <person name="Cleave R."/>
            <person name="Magrath M.J.L."/>
            <person name="Mikheyev A.S."/>
        </authorList>
    </citation>
    <scope>NUCLEOTIDE SEQUENCE [LARGE SCALE GENOMIC DNA]</scope>
    <source>
        <strain evidence="1">Daus_M_001</strain>
        <tissue evidence="1">Leg muscle</tissue>
    </source>
</reference>